<gene>
    <name evidence="2" type="ORF">TM448A04860_0006</name>
</gene>
<keyword evidence="1" id="KW-0812">Transmembrane</keyword>
<protein>
    <submittedName>
        <fullName evidence="2">Uncharacterized protein</fullName>
    </submittedName>
</protein>
<dbReference type="AlphaFoldDB" id="A0A6H2A4P8"/>
<name>A0A6H2A4P8_9ZZZZ</name>
<feature type="transmembrane region" description="Helical" evidence="1">
    <location>
        <begin position="12"/>
        <end position="39"/>
    </location>
</feature>
<keyword evidence="1" id="KW-1133">Transmembrane helix</keyword>
<proteinExistence type="predicted"/>
<evidence type="ECO:0000256" key="1">
    <source>
        <dbReference type="SAM" id="Phobius"/>
    </source>
</evidence>
<sequence>MKKLKGKLILQVLSVLAFIVGIIIIGKVSILLLLGLFLYRWSCALDKQIKKYYK</sequence>
<organism evidence="2">
    <name type="scientific">viral metagenome</name>
    <dbReference type="NCBI Taxonomy" id="1070528"/>
    <lineage>
        <taxon>unclassified sequences</taxon>
        <taxon>metagenomes</taxon>
        <taxon>organismal metagenomes</taxon>
    </lineage>
</organism>
<accession>A0A6H2A4P8</accession>
<dbReference type="EMBL" id="MT144505">
    <property type="protein sequence ID" value="QJA54420.1"/>
    <property type="molecule type" value="Genomic_DNA"/>
</dbReference>
<evidence type="ECO:0000313" key="2">
    <source>
        <dbReference type="EMBL" id="QJA54420.1"/>
    </source>
</evidence>
<reference evidence="2" key="1">
    <citation type="submission" date="2020-03" db="EMBL/GenBank/DDBJ databases">
        <title>The deep terrestrial virosphere.</title>
        <authorList>
            <person name="Holmfeldt K."/>
            <person name="Nilsson E."/>
            <person name="Simone D."/>
            <person name="Lopez-Fernandez M."/>
            <person name="Wu X."/>
            <person name="de Brujin I."/>
            <person name="Lundin D."/>
            <person name="Andersson A."/>
            <person name="Bertilsson S."/>
            <person name="Dopson M."/>
        </authorList>
    </citation>
    <scope>NUCLEOTIDE SEQUENCE</scope>
    <source>
        <strain evidence="2">TM448A04860</strain>
    </source>
</reference>
<keyword evidence="1" id="KW-0472">Membrane</keyword>